<dbReference type="EMBL" id="CP023737">
    <property type="protein sequence ID" value="ATQ66915.1"/>
    <property type="molecule type" value="Genomic_DNA"/>
</dbReference>
<evidence type="ECO:0000259" key="2">
    <source>
        <dbReference type="Pfam" id="PF01757"/>
    </source>
</evidence>
<keyword evidence="1" id="KW-1133">Transmembrane helix</keyword>
<dbReference type="KEGG" id="mtw:CQW49_02665"/>
<dbReference type="RefSeq" id="WP_003612499.1">
    <property type="nucleotide sequence ID" value="NZ_ADVE02000001.1"/>
</dbReference>
<feature type="transmembrane region" description="Helical" evidence="1">
    <location>
        <begin position="252"/>
        <end position="270"/>
    </location>
</feature>
<keyword evidence="4" id="KW-1185">Reference proteome</keyword>
<dbReference type="AlphaFoldDB" id="A0A2D2CW26"/>
<feature type="domain" description="Acyltransferase 3" evidence="2">
    <location>
        <begin position="32"/>
        <end position="358"/>
    </location>
</feature>
<keyword evidence="3" id="KW-0012">Acyltransferase</keyword>
<reference evidence="4" key="1">
    <citation type="submission" date="2017-10" db="EMBL/GenBank/DDBJ databases">
        <title>Completed PacBio SMRT sequence of Methylosinus trichosporium OB3b reveals presence of a third large plasmid.</title>
        <authorList>
            <person name="Charles T.C."/>
            <person name="Lynch M.D.J."/>
            <person name="Heil J.R."/>
            <person name="Cheng J."/>
        </authorList>
    </citation>
    <scope>NUCLEOTIDE SEQUENCE [LARGE SCALE GENOMIC DNA]</scope>
    <source>
        <strain evidence="4">OB3b</strain>
    </source>
</reference>
<dbReference type="STRING" id="595536.GCA_000178815_00416"/>
<feature type="transmembrane region" description="Helical" evidence="1">
    <location>
        <begin position="344"/>
        <end position="364"/>
    </location>
</feature>
<dbReference type="Proteomes" id="UP000230709">
    <property type="component" value="Chromosome"/>
</dbReference>
<feature type="transmembrane region" description="Helical" evidence="1">
    <location>
        <begin position="208"/>
        <end position="232"/>
    </location>
</feature>
<feature type="transmembrane region" description="Helical" evidence="1">
    <location>
        <begin position="107"/>
        <end position="125"/>
    </location>
</feature>
<proteinExistence type="predicted"/>
<dbReference type="PANTHER" id="PTHR23028">
    <property type="entry name" value="ACETYLTRANSFERASE"/>
    <property type="match status" value="1"/>
</dbReference>
<dbReference type="PANTHER" id="PTHR23028:SF134">
    <property type="entry name" value="PUTATIVE (AFU_ORTHOLOGUE AFUA_4G08520)-RELATED"/>
    <property type="match status" value="1"/>
</dbReference>
<keyword evidence="1" id="KW-0812">Transmembrane</keyword>
<evidence type="ECO:0000256" key="1">
    <source>
        <dbReference type="SAM" id="Phobius"/>
    </source>
</evidence>
<organism evidence="3 4">
    <name type="scientific">Methylosinus trichosporium (strain ATCC 35070 / NCIMB 11131 / UNIQEM 75 / OB3b)</name>
    <dbReference type="NCBI Taxonomy" id="595536"/>
    <lineage>
        <taxon>Bacteria</taxon>
        <taxon>Pseudomonadati</taxon>
        <taxon>Pseudomonadota</taxon>
        <taxon>Alphaproteobacteria</taxon>
        <taxon>Hyphomicrobiales</taxon>
        <taxon>Methylocystaceae</taxon>
        <taxon>Methylosinus</taxon>
    </lineage>
</organism>
<dbReference type="GO" id="GO:0016747">
    <property type="term" value="F:acyltransferase activity, transferring groups other than amino-acyl groups"/>
    <property type="evidence" value="ECO:0007669"/>
    <property type="project" value="InterPro"/>
</dbReference>
<evidence type="ECO:0000313" key="3">
    <source>
        <dbReference type="EMBL" id="ATQ66915.1"/>
    </source>
</evidence>
<evidence type="ECO:0000313" key="4">
    <source>
        <dbReference type="Proteomes" id="UP000230709"/>
    </source>
</evidence>
<keyword evidence="3" id="KW-0808">Transferase</keyword>
<feature type="transmembrane region" description="Helical" evidence="1">
    <location>
        <begin position="77"/>
        <end position="100"/>
    </location>
</feature>
<protein>
    <submittedName>
        <fullName evidence="3">Acyltransferase</fullName>
    </submittedName>
</protein>
<dbReference type="InterPro" id="IPR050879">
    <property type="entry name" value="Acyltransferase_3"/>
</dbReference>
<feature type="transmembrane region" description="Helical" evidence="1">
    <location>
        <begin position="176"/>
        <end position="196"/>
    </location>
</feature>
<gene>
    <name evidence="3" type="ORF">CQW49_02665</name>
</gene>
<sequence length="383" mass="41308">MTYVLDRAVDPIIAAAEPCAAAKATTRIRLGELDGVRGWGAFSVLLYHSTWEIFGQAHPGFRSPFAGLLYGPLDICVFFVVSGAALAAPFYAGGGASYVVSAALRRYLRLTIPVVAGALLVYVASRLGLVASHEASELAPSFLAKDILDPTLAQALKWACCNVYTKPDVLGPILPFMWTMQWEMIGSLTLFLMLALHPAMKKPEFTMLAAACFLAIPFPYLAAFLFGALIGRARVLGLDEKTSAFLAVFDRAGLKIVAGLALYAIAAATLGKRTSHMEVVIALAAVVLITGSRPVRAFLSDHPLSQFLARISFPLYLVHYIVLITFTSWLIVFCGKTPEVWQAWLIAAATVVVSVVAAVVFAPVEVLAHRVSRRFSTFVLEGK</sequence>
<feature type="transmembrane region" description="Helical" evidence="1">
    <location>
        <begin position="279"/>
        <end position="299"/>
    </location>
</feature>
<keyword evidence="1" id="KW-0472">Membrane</keyword>
<name>A0A2D2CW26_METT3</name>
<accession>A0A2D2CW26</accession>
<feature type="transmembrane region" description="Helical" evidence="1">
    <location>
        <begin position="311"/>
        <end position="332"/>
    </location>
</feature>
<dbReference type="Pfam" id="PF01757">
    <property type="entry name" value="Acyl_transf_3"/>
    <property type="match status" value="1"/>
</dbReference>
<dbReference type="InterPro" id="IPR002656">
    <property type="entry name" value="Acyl_transf_3_dom"/>
</dbReference>